<accession>A0A4P8XGT2</accession>
<proteinExistence type="predicted"/>
<dbReference type="InterPro" id="IPR012334">
    <property type="entry name" value="Pectin_lyas_fold"/>
</dbReference>
<evidence type="ECO:0000313" key="2">
    <source>
        <dbReference type="EMBL" id="QCT01545.1"/>
    </source>
</evidence>
<dbReference type="EMBL" id="CP040396">
    <property type="protein sequence ID" value="QCT01545.1"/>
    <property type="molecule type" value="Genomic_DNA"/>
</dbReference>
<dbReference type="Gene3D" id="2.160.20.10">
    <property type="entry name" value="Single-stranded right-handed beta-helix, Pectin lyase-like"/>
    <property type="match status" value="1"/>
</dbReference>
<organism evidence="2 3">
    <name type="scientific">Paenibacillus algicola</name>
    <dbReference type="NCBI Taxonomy" id="2565926"/>
    <lineage>
        <taxon>Bacteria</taxon>
        <taxon>Bacillati</taxon>
        <taxon>Bacillota</taxon>
        <taxon>Bacilli</taxon>
        <taxon>Bacillales</taxon>
        <taxon>Paenibacillaceae</taxon>
        <taxon>Paenibacillus</taxon>
    </lineage>
</organism>
<dbReference type="Gene3D" id="2.60.350.10">
    <property type="entry name" value="Dextranase, N-terminal"/>
    <property type="match status" value="1"/>
</dbReference>
<evidence type="ECO:0000256" key="1">
    <source>
        <dbReference type="SAM" id="SignalP"/>
    </source>
</evidence>
<keyword evidence="1" id="KW-0732">Signal</keyword>
<dbReference type="KEGG" id="palo:E6C60_0824"/>
<reference evidence="2 3" key="1">
    <citation type="submission" date="2019-05" db="EMBL/GenBank/DDBJ databases">
        <authorList>
            <person name="Chen C."/>
        </authorList>
    </citation>
    <scope>NUCLEOTIDE SEQUENCE [LARGE SCALE GENOMIC DNA]</scope>
    <source>
        <strain evidence="2 3">HB172198</strain>
    </source>
</reference>
<name>A0A4P8XGT2_9BACL</name>
<sequence length="509" mass="56436">MRRKWFALLLAVFTVTGVLSSQGTASMKGYDKGLQLQRFKTVQPTLHYPRGIEVSPRYRVMVKPAGDKTPWNKAANGTAAYKAWPDYVDPETIPAAYKDNSVHLSQIDTKTRVRIRVELIDGGTIETLKVNPSRYSEVQATLTSGKDWLEFEVNPSDLTKHILVEINAPESGPYSEGLMLFVNPLSQIPSGNVLILPPGVIGSRHPAMNELNAIVIDENSPYDALYIPHNTIVDGRIEVRKEGFTIAGRGMVVGSRWAWPKSKPDWAQNYPSDISPDGSVIKGIIDMNGGQAEGIATIHPYHFNYEGADSYSNLKAFGWRFSSDGFHGDIVRGSFARVNDDANYFNHGLIERNSYWGMQNGALFQLGWGQAAADGGGGTRISEINVLRGEWMSDGGDRQNNGLFSGVLRNTTGDLEDIVFDDIRVDGSLFRLIAFDMDTHSGTLRNFTFRNIWIEKPFTYPSGVINMIKVGGGIEDFVFENLTVGGQHLTSLEQLNPMDTPFGDEIEFR</sequence>
<evidence type="ECO:0008006" key="4">
    <source>
        <dbReference type="Google" id="ProtNLM"/>
    </source>
</evidence>
<dbReference type="SUPFAM" id="SSF51126">
    <property type="entry name" value="Pectin lyase-like"/>
    <property type="match status" value="1"/>
</dbReference>
<dbReference type="AlphaFoldDB" id="A0A4P8XGT2"/>
<feature type="chain" id="PRO_5038809330" description="Glycosyl hydrolase family 49" evidence="1">
    <location>
        <begin position="21"/>
        <end position="509"/>
    </location>
</feature>
<protein>
    <recommendedName>
        <fullName evidence="4">Glycosyl hydrolase family 49</fullName>
    </recommendedName>
</protein>
<dbReference type="InterPro" id="IPR035953">
    <property type="entry name" value="Dextranase_N-ter"/>
</dbReference>
<dbReference type="RefSeq" id="WP_138224663.1">
    <property type="nucleotide sequence ID" value="NZ_CP040396.1"/>
</dbReference>
<dbReference type="Proteomes" id="UP000300879">
    <property type="component" value="Chromosome"/>
</dbReference>
<evidence type="ECO:0000313" key="3">
    <source>
        <dbReference type="Proteomes" id="UP000300879"/>
    </source>
</evidence>
<dbReference type="InterPro" id="IPR011050">
    <property type="entry name" value="Pectin_lyase_fold/virulence"/>
</dbReference>
<feature type="signal peptide" evidence="1">
    <location>
        <begin position="1"/>
        <end position="20"/>
    </location>
</feature>
<gene>
    <name evidence="2" type="ORF">E6C60_0824</name>
</gene>
<keyword evidence="3" id="KW-1185">Reference proteome</keyword>
<dbReference type="OrthoDB" id="9795222at2"/>